<accession>A0ABW3KBF3</accession>
<dbReference type="EMBL" id="JBHTKA010000016">
    <property type="protein sequence ID" value="MFD1003579.1"/>
    <property type="molecule type" value="Genomic_DNA"/>
</dbReference>
<keyword evidence="3" id="KW-0813">Transport</keyword>
<dbReference type="SUPFAM" id="SSF56954">
    <property type="entry name" value="Outer membrane efflux proteins (OEP)"/>
    <property type="match status" value="1"/>
</dbReference>
<evidence type="ECO:0000256" key="4">
    <source>
        <dbReference type="ARBA" id="ARBA00022452"/>
    </source>
</evidence>
<evidence type="ECO:0000256" key="7">
    <source>
        <dbReference type="ARBA" id="ARBA00023237"/>
    </source>
</evidence>
<keyword evidence="7" id="KW-0998">Cell outer membrane</keyword>
<sequence>MRQYKVYPSAIMKKDYQPKSTIYQMKSKVLLILLCSWYTMQAQSVTVTLDEAIQQALQKNKSIEAAMWDVEYQQQLKRTALDVGKTSVVYMRGQYNSYTKDDNNITVSQSIPFPTVFTTQQALHRSLVKGSELRKAVTENDLVYQVKQVYHELQYLAACEALLKRQDSIYTAFVKAADLRYRTGEARLLEKTTAETQHREILNLQAQVQADILIYQEQLQVLINSEQPVQIGQRSLTERTWESPMDSASVQSNPELVYFKQQTEVTTRERKVASARFLPDITVGYFNQTLIGTPVNASGELATKSDRFQGFEVGLAIPLWFGPQAAKVKAASMQQKKVQAEYEHLQTRTQAQWQQAVQQYTKNRNTVNYYKTSAVVNAELILKQATIAFRNGEIGYTEYWLAVRNAMQLQENYLRAINALNQSVVTLEFLAGTR</sequence>
<gene>
    <name evidence="8" type="ORF">ACFQ21_29915</name>
</gene>
<reference evidence="9" key="1">
    <citation type="journal article" date="2019" name="Int. J. Syst. Evol. Microbiol.">
        <title>The Global Catalogue of Microorganisms (GCM) 10K type strain sequencing project: providing services to taxonomists for standard genome sequencing and annotation.</title>
        <authorList>
            <consortium name="The Broad Institute Genomics Platform"/>
            <consortium name="The Broad Institute Genome Sequencing Center for Infectious Disease"/>
            <person name="Wu L."/>
            <person name="Ma J."/>
        </authorList>
    </citation>
    <scope>NUCLEOTIDE SEQUENCE [LARGE SCALE GENOMIC DNA]</scope>
    <source>
        <strain evidence="9">CCUG 58938</strain>
    </source>
</reference>
<comment type="caution">
    <text evidence="8">The sequence shown here is derived from an EMBL/GenBank/DDBJ whole genome shotgun (WGS) entry which is preliminary data.</text>
</comment>
<keyword evidence="9" id="KW-1185">Reference proteome</keyword>
<dbReference type="InterPro" id="IPR003423">
    <property type="entry name" value="OMP_efflux"/>
</dbReference>
<name>A0ABW3KBF3_9BACT</name>
<evidence type="ECO:0000313" key="9">
    <source>
        <dbReference type="Proteomes" id="UP001597112"/>
    </source>
</evidence>
<comment type="similarity">
    <text evidence="2">Belongs to the outer membrane factor (OMF) (TC 1.B.17) family.</text>
</comment>
<dbReference type="RefSeq" id="WP_377586426.1">
    <property type="nucleotide sequence ID" value="NZ_JBHTKA010000016.1"/>
</dbReference>
<evidence type="ECO:0000256" key="1">
    <source>
        <dbReference type="ARBA" id="ARBA00004442"/>
    </source>
</evidence>
<dbReference type="Gene3D" id="1.20.1600.10">
    <property type="entry name" value="Outer membrane efflux proteins (OEP)"/>
    <property type="match status" value="1"/>
</dbReference>
<protein>
    <submittedName>
        <fullName evidence="8">TolC family protein</fullName>
    </submittedName>
</protein>
<keyword evidence="6" id="KW-0472">Membrane</keyword>
<keyword evidence="5" id="KW-0812">Transmembrane</keyword>
<dbReference type="Pfam" id="PF02321">
    <property type="entry name" value="OEP"/>
    <property type="match status" value="1"/>
</dbReference>
<evidence type="ECO:0000256" key="3">
    <source>
        <dbReference type="ARBA" id="ARBA00022448"/>
    </source>
</evidence>
<evidence type="ECO:0000256" key="6">
    <source>
        <dbReference type="ARBA" id="ARBA00023136"/>
    </source>
</evidence>
<evidence type="ECO:0000256" key="5">
    <source>
        <dbReference type="ARBA" id="ARBA00022692"/>
    </source>
</evidence>
<comment type="subcellular location">
    <subcellularLocation>
        <location evidence="1">Cell outer membrane</location>
    </subcellularLocation>
</comment>
<dbReference type="PANTHER" id="PTHR30026">
    <property type="entry name" value="OUTER MEMBRANE PROTEIN TOLC"/>
    <property type="match status" value="1"/>
</dbReference>
<proteinExistence type="inferred from homology"/>
<dbReference type="Proteomes" id="UP001597112">
    <property type="component" value="Unassembled WGS sequence"/>
</dbReference>
<keyword evidence="4" id="KW-1134">Transmembrane beta strand</keyword>
<evidence type="ECO:0000313" key="8">
    <source>
        <dbReference type="EMBL" id="MFD1003579.1"/>
    </source>
</evidence>
<organism evidence="8 9">
    <name type="scientific">Ohtaekwangia kribbensis</name>
    <dbReference type="NCBI Taxonomy" id="688913"/>
    <lineage>
        <taxon>Bacteria</taxon>
        <taxon>Pseudomonadati</taxon>
        <taxon>Bacteroidota</taxon>
        <taxon>Cytophagia</taxon>
        <taxon>Cytophagales</taxon>
        <taxon>Fulvivirgaceae</taxon>
        <taxon>Ohtaekwangia</taxon>
    </lineage>
</organism>
<evidence type="ECO:0000256" key="2">
    <source>
        <dbReference type="ARBA" id="ARBA00007613"/>
    </source>
</evidence>
<dbReference type="PANTHER" id="PTHR30026:SF20">
    <property type="entry name" value="OUTER MEMBRANE PROTEIN TOLC"/>
    <property type="match status" value="1"/>
</dbReference>
<dbReference type="InterPro" id="IPR051906">
    <property type="entry name" value="TolC-like"/>
</dbReference>